<protein>
    <recommendedName>
        <fullName evidence="1">SH3b domain-containing protein</fullName>
    </recommendedName>
</protein>
<reference evidence="3" key="1">
    <citation type="journal article" date="2019" name="Int. J. Syst. Evol. Microbiol.">
        <title>The Global Catalogue of Microorganisms (GCM) 10K type strain sequencing project: providing services to taxonomists for standard genome sequencing and annotation.</title>
        <authorList>
            <consortium name="The Broad Institute Genomics Platform"/>
            <consortium name="The Broad Institute Genome Sequencing Center for Infectious Disease"/>
            <person name="Wu L."/>
            <person name="Ma J."/>
        </authorList>
    </citation>
    <scope>NUCLEOTIDE SEQUENCE [LARGE SCALE GENOMIC DNA]</scope>
    <source>
        <strain evidence="3">JCM 16961</strain>
    </source>
</reference>
<dbReference type="RefSeq" id="WP_344882324.1">
    <property type="nucleotide sequence ID" value="NZ_BAABCJ010000002.1"/>
</dbReference>
<dbReference type="Pfam" id="PF08486">
    <property type="entry name" value="SpoIID"/>
    <property type="match status" value="1"/>
</dbReference>
<dbReference type="InterPro" id="IPR003646">
    <property type="entry name" value="SH3-like_bac-type"/>
</dbReference>
<gene>
    <name evidence="2" type="ORF">GCM10022377_15010</name>
</gene>
<dbReference type="InterPro" id="IPR013693">
    <property type="entry name" value="SpoIID/LytB_N"/>
</dbReference>
<evidence type="ECO:0000259" key="1">
    <source>
        <dbReference type="PROSITE" id="PS51781"/>
    </source>
</evidence>
<dbReference type="EMBL" id="BAABCJ010000002">
    <property type="protein sequence ID" value="GAA3702370.1"/>
    <property type="molecule type" value="Genomic_DNA"/>
</dbReference>
<keyword evidence="3" id="KW-1185">Reference proteome</keyword>
<proteinExistence type="predicted"/>
<evidence type="ECO:0000313" key="3">
    <source>
        <dbReference type="Proteomes" id="UP001501536"/>
    </source>
</evidence>
<organism evidence="2 3">
    <name type="scientific">Zhihengliuella alba</name>
    <dbReference type="NCBI Taxonomy" id="547018"/>
    <lineage>
        <taxon>Bacteria</taxon>
        <taxon>Bacillati</taxon>
        <taxon>Actinomycetota</taxon>
        <taxon>Actinomycetes</taxon>
        <taxon>Micrococcales</taxon>
        <taxon>Micrococcaceae</taxon>
        <taxon>Zhihengliuella</taxon>
    </lineage>
</organism>
<evidence type="ECO:0000313" key="2">
    <source>
        <dbReference type="EMBL" id="GAA3702370.1"/>
    </source>
</evidence>
<dbReference type="InterPro" id="IPR013486">
    <property type="entry name" value="SpoIID/LytB"/>
</dbReference>
<dbReference type="Proteomes" id="UP001501536">
    <property type="component" value="Unassembled WGS sequence"/>
</dbReference>
<comment type="caution">
    <text evidence="2">The sequence shown here is derived from an EMBL/GenBank/DDBJ whole genome shotgun (WGS) entry which is preliminary data.</text>
</comment>
<sequence length="509" mass="53276">MSDRTPRSGPRAPRLVAAVAALLLAVGLGLAPGVVVPAEAGPAQAALPAGHTTLNPTRQAMTTQDTYLRSSPSWDSSANIVVAVPANSWVTVLETTRTWWQVKYGTRTGWIHGSVLKAGSYRPSTAPSPASYSFAGSGWGHGVGMSQYGARGQAADGRSAAQILNYYYAPAATTGTTAHASSNIRVQLLHAGTTTITPTNGRMRVYANGSYSTTRSAVTMKLSGSSVVLSGGVVTTAPAVTVRWENTRFWTGGTANTVVSVAGADGGSSAGVYRHGQITVKPLSSKLNVVNELRLNDEYLYGLAEMPSSWQAEALKAQAIAGRTYAMRAMSALKADCACNVYDEVRSQKFTGWKKEGEATYGTRWKAAVNGTLSRNSSGTPTSGTVVKYGSSLIEALYFSSSGGATRNSESVFSSAVPYLRSHKDPWSLSAAAANPNKAWTQSVPQAKIASAFGLRDVAKVAYTKSSVDLAVVTITATSSTGATASMTGTQMRDKLGLKSAWITSVTPR</sequence>
<name>A0ABP7D8M0_9MICC</name>
<feature type="domain" description="SH3b" evidence="1">
    <location>
        <begin position="56"/>
        <end position="120"/>
    </location>
</feature>
<dbReference type="Gene3D" id="2.30.30.40">
    <property type="entry name" value="SH3 Domains"/>
    <property type="match status" value="1"/>
</dbReference>
<dbReference type="PROSITE" id="PS51781">
    <property type="entry name" value="SH3B"/>
    <property type="match status" value="1"/>
</dbReference>
<dbReference type="NCBIfam" id="TIGR02669">
    <property type="entry name" value="SpoIID_LytB"/>
    <property type="match status" value="1"/>
</dbReference>
<accession>A0ABP7D8M0</accession>